<dbReference type="AlphaFoldDB" id="A0A074TA08"/>
<comment type="caution">
    <text evidence="2">The sequence shown here is derived from an EMBL/GenBank/DDBJ whole genome shotgun (WGS) entry which is preliminary data.</text>
</comment>
<keyword evidence="3" id="KW-1185">Reference proteome</keyword>
<dbReference type="OrthoDB" id="9808190at2"/>
<dbReference type="eggNOG" id="COG5488">
    <property type="taxonomic scope" value="Bacteria"/>
</dbReference>
<dbReference type="Pfam" id="PF10003">
    <property type="entry name" value="DUF2244"/>
    <property type="match status" value="1"/>
</dbReference>
<protein>
    <recommendedName>
        <fullName evidence="4">Integral membrane protein</fullName>
    </recommendedName>
</protein>
<dbReference type="Proteomes" id="UP000027725">
    <property type="component" value="Unassembled WGS sequence"/>
</dbReference>
<sequence length="175" mass="19884">MPYRWTQSDAGAQLPPDTTELHLWPYRSLPRKGFVIFIAITLVMVSLPLLALLGTIEMWWVLAFIAMAVAGVWWALSHSYRTGEVLEVLSLSPRSLRLTRHDPGRKPARHWEANPHWVRVALDRSGGPVPDYLTLTGGPREVELGAFLTPEERRALYDELRRNLDLARAPIGMPR</sequence>
<evidence type="ECO:0000313" key="2">
    <source>
        <dbReference type="EMBL" id="KEP68641.1"/>
    </source>
</evidence>
<evidence type="ECO:0000313" key="3">
    <source>
        <dbReference type="Proteomes" id="UP000027725"/>
    </source>
</evidence>
<accession>A0A074TA08</accession>
<feature type="transmembrane region" description="Helical" evidence="1">
    <location>
        <begin position="59"/>
        <end position="76"/>
    </location>
</feature>
<gene>
    <name evidence="2" type="ORF">DL1_09545</name>
</gene>
<feature type="transmembrane region" description="Helical" evidence="1">
    <location>
        <begin position="34"/>
        <end position="53"/>
    </location>
</feature>
<dbReference type="STRING" id="1185766.SAMN05216224_10297"/>
<evidence type="ECO:0000256" key="1">
    <source>
        <dbReference type="SAM" id="Phobius"/>
    </source>
</evidence>
<dbReference type="InterPro" id="IPR019253">
    <property type="entry name" value="DUF2244_TM"/>
</dbReference>
<proteinExistence type="predicted"/>
<organism evidence="2 3">
    <name type="scientific">Thioclava dalianensis</name>
    <dbReference type="NCBI Taxonomy" id="1185766"/>
    <lineage>
        <taxon>Bacteria</taxon>
        <taxon>Pseudomonadati</taxon>
        <taxon>Pseudomonadota</taxon>
        <taxon>Alphaproteobacteria</taxon>
        <taxon>Rhodobacterales</taxon>
        <taxon>Paracoccaceae</taxon>
        <taxon>Thioclava</taxon>
    </lineage>
</organism>
<reference evidence="2 3" key="1">
    <citation type="submission" date="2014-03" db="EMBL/GenBank/DDBJ databases">
        <title>The draft genome sequence of Thioclava dalianensis DLFJ1-1.</title>
        <authorList>
            <person name="Lai Q."/>
            <person name="Shao Z."/>
        </authorList>
    </citation>
    <scope>NUCLEOTIDE SEQUENCE [LARGE SCALE GENOMIC DNA]</scope>
    <source>
        <strain evidence="2 3">DLFJ1-1</strain>
    </source>
</reference>
<dbReference type="EMBL" id="JHEH01000027">
    <property type="protein sequence ID" value="KEP68641.1"/>
    <property type="molecule type" value="Genomic_DNA"/>
</dbReference>
<keyword evidence="1" id="KW-0472">Membrane</keyword>
<name>A0A074TA08_9RHOB</name>
<evidence type="ECO:0008006" key="4">
    <source>
        <dbReference type="Google" id="ProtNLM"/>
    </source>
</evidence>
<keyword evidence="1" id="KW-1133">Transmembrane helix</keyword>
<dbReference type="RefSeq" id="WP_038068280.1">
    <property type="nucleotide sequence ID" value="NZ_FOVB01000002.1"/>
</dbReference>
<keyword evidence="1" id="KW-0812">Transmembrane</keyword>